<dbReference type="PANTHER" id="PTHR34693:SF1">
    <property type="entry name" value="PROTEIN PAR32"/>
    <property type="match status" value="1"/>
</dbReference>
<accession>A0AA38P251</accession>
<dbReference type="AlphaFoldDB" id="A0AA38P251"/>
<dbReference type="InterPro" id="IPR053203">
    <property type="entry name" value="Cisplatin_resist-associated"/>
</dbReference>
<evidence type="ECO:0000256" key="1">
    <source>
        <dbReference type="SAM" id="MobiDB-lite"/>
    </source>
</evidence>
<comment type="caution">
    <text evidence="2">The sequence shown here is derived from an EMBL/GenBank/DDBJ whole genome shotgun (WGS) entry which is preliminary data.</text>
</comment>
<evidence type="ECO:0000313" key="2">
    <source>
        <dbReference type="EMBL" id="KAJ3834905.1"/>
    </source>
</evidence>
<feature type="compositionally biased region" description="Polar residues" evidence="1">
    <location>
        <begin position="189"/>
        <end position="200"/>
    </location>
</feature>
<dbReference type="PANTHER" id="PTHR34693">
    <property type="entry name" value="PROTEIN PAR32"/>
    <property type="match status" value="1"/>
</dbReference>
<feature type="region of interest" description="Disordered" evidence="1">
    <location>
        <begin position="1"/>
        <end position="200"/>
    </location>
</feature>
<dbReference type="Proteomes" id="UP001163846">
    <property type="component" value="Unassembled WGS sequence"/>
</dbReference>
<gene>
    <name evidence="2" type="ORF">F5878DRAFT_629360</name>
</gene>
<proteinExistence type="predicted"/>
<protein>
    <submittedName>
        <fullName evidence="2">Uncharacterized protein</fullName>
    </submittedName>
</protein>
<feature type="compositionally biased region" description="Polar residues" evidence="1">
    <location>
        <begin position="154"/>
        <end position="178"/>
    </location>
</feature>
<feature type="compositionally biased region" description="Basic and acidic residues" evidence="1">
    <location>
        <begin position="39"/>
        <end position="49"/>
    </location>
</feature>
<keyword evidence="3" id="KW-1185">Reference proteome</keyword>
<organism evidence="2 3">
    <name type="scientific">Lentinula raphanica</name>
    <dbReference type="NCBI Taxonomy" id="153919"/>
    <lineage>
        <taxon>Eukaryota</taxon>
        <taxon>Fungi</taxon>
        <taxon>Dikarya</taxon>
        <taxon>Basidiomycota</taxon>
        <taxon>Agaricomycotina</taxon>
        <taxon>Agaricomycetes</taxon>
        <taxon>Agaricomycetidae</taxon>
        <taxon>Agaricales</taxon>
        <taxon>Marasmiineae</taxon>
        <taxon>Omphalotaceae</taxon>
        <taxon>Lentinula</taxon>
    </lineage>
</organism>
<dbReference type="EMBL" id="MU806471">
    <property type="protein sequence ID" value="KAJ3834905.1"/>
    <property type="molecule type" value="Genomic_DNA"/>
</dbReference>
<evidence type="ECO:0000313" key="3">
    <source>
        <dbReference type="Proteomes" id="UP001163846"/>
    </source>
</evidence>
<name>A0AA38P251_9AGAR</name>
<sequence>MSNPDRQNSSSSQEKRSLSEQLSSIGARINRALSTGRGRSTERPAREFDNESLASTTMTMVSAEGAIAERSVSRGRQGPRHSSGRGGIGNIVSSSVPEDVAVEHSSSPIRGRETARPSGLPTGTPFSSSGRGGVGNIRAPSQEQFDSDAITLVPTRSSDTPSFGRSPSQTSPPRNVLSTGRGGIGNIKRNPTSDSNSHRY</sequence>
<reference evidence="2" key="1">
    <citation type="submission" date="2022-08" db="EMBL/GenBank/DDBJ databases">
        <authorList>
            <consortium name="DOE Joint Genome Institute"/>
            <person name="Min B."/>
            <person name="Riley R."/>
            <person name="Sierra-Patev S."/>
            <person name="Naranjo-Ortiz M."/>
            <person name="Looney B."/>
            <person name="Konkel Z."/>
            <person name="Slot J.C."/>
            <person name="Sakamoto Y."/>
            <person name="Steenwyk J.L."/>
            <person name="Rokas A."/>
            <person name="Carro J."/>
            <person name="Camarero S."/>
            <person name="Ferreira P."/>
            <person name="Molpeceres G."/>
            <person name="Ruiz-Duenas F.J."/>
            <person name="Serrano A."/>
            <person name="Henrissat B."/>
            <person name="Drula E."/>
            <person name="Hughes K.W."/>
            <person name="Mata J.L."/>
            <person name="Ishikawa N.K."/>
            <person name="Vargas-Isla R."/>
            <person name="Ushijima S."/>
            <person name="Smith C.A."/>
            <person name="Ahrendt S."/>
            <person name="Andreopoulos W."/>
            <person name="He G."/>
            <person name="Labutti K."/>
            <person name="Lipzen A."/>
            <person name="Ng V."/>
            <person name="Sandor L."/>
            <person name="Barry K."/>
            <person name="Martinez A.T."/>
            <person name="Xiao Y."/>
            <person name="Gibbons J.G."/>
            <person name="Terashima K."/>
            <person name="Hibbett D.S."/>
            <person name="Grigoriev I.V."/>
        </authorList>
    </citation>
    <scope>NUCLEOTIDE SEQUENCE</scope>
    <source>
        <strain evidence="2">TFB9207</strain>
    </source>
</reference>